<protein>
    <submittedName>
        <fullName evidence="2">Brp/Blh beta-carotene 15,15'-monooxygenase</fullName>
    </submittedName>
</protein>
<dbReference type="Pfam" id="PF13687">
    <property type="entry name" value="DUF4153"/>
    <property type="match status" value="1"/>
</dbReference>
<feature type="transmembrane region" description="Helical" evidence="1">
    <location>
        <begin position="109"/>
        <end position="130"/>
    </location>
</feature>
<dbReference type="RefSeq" id="WP_208926149.1">
    <property type="nucleotide sequence ID" value="NZ_JAYFNZ010000015.1"/>
</dbReference>
<dbReference type="EMBL" id="LK996017">
    <property type="protein sequence ID" value="CDX03559.1"/>
    <property type="molecule type" value="Genomic_DNA"/>
</dbReference>
<feature type="transmembrane region" description="Helical" evidence="1">
    <location>
        <begin position="53"/>
        <end position="71"/>
    </location>
</feature>
<keyword evidence="2" id="KW-0503">Monooxygenase</keyword>
<keyword evidence="2" id="KW-0560">Oxidoreductase</keyword>
<feature type="transmembrane region" description="Helical" evidence="1">
    <location>
        <begin position="323"/>
        <end position="341"/>
    </location>
</feature>
<sequence>MKNWQEVFKLFLQGLYKAVSRFPFTVFCLAGATGIVWYTIYIEFNPTLYINKVAYALAVGAFIGMLAQFSIERFEKLAHKPIAVYALSLVLTAGYFLIILPAPELSAEITVRTFVAVFAMLCAILWVPSFKGETNFDKVALIHFKGFFTSILYSAVLSAGIAAILAAVDMLLFDINNDAYAYTMAFIWVMFAPLYYLSLLPKFHSREEYDFDAMQRAEYYPRFLEILVSYILVPLVGIYSLVLFAYFIKILLTMKWPVGQLGPMVLIYSAVGIILFILVSLLENRFALLYHKMFPKILIPIVIMQMISVGIRLNAYGITESRYYVALFGVFSIVIGLILSLKPLTKNGFIALLAAGFAIVSILPPVDAFTVSRVSQITRLEGILQGEGILADGKLTPKVNASENTKIETTNILNYLNRQSSLEYIEWLPEDFAIYDDMRETFGFAATYPNYTNEYRYFSAFLDTRVPINISDYDISLQFHSNRYEKDMTSQTVSFMLEEKTYELVVERLSQAEVKLSIQDATGSELISTGLYEFAERLSEVGEKHKSELSPDEMTLEVNRDGYKLKILFQSINMTFEPEPDAGVDYSGQVFFGVK</sequence>
<feature type="transmembrane region" description="Helical" evidence="1">
    <location>
        <begin position="83"/>
        <end position="103"/>
    </location>
</feature>
<organism evidence="2">
    <name type="scientific">Desulfitobacterium hafniense</name>
    <name type="common">Desulfitobacterium frappieri</name>
    <dbReference type="NCBI Taxonomy" id="49338"/>
    <lineage>
        <taxon>Bacteria</taxon>
        <taxon>Bacillati</taxon>
        <taxon>Bacillota</taxon>
        <taxon>Clostridia</taxon>
        <taxon>Eubacteriales</taxon>
        <taxon>Desulfitobacteriaceae</taxon>
        <taxon>Desulfitobacterium</taxon>
    </lineage>
</organism>
<feature type="transmembrane region" description="Helical" evidence="1">
    <location>
        <begin position="179"/>
        <end position="197"/>
    </location>
</feature>
<feature type="transmembrane region" description="Helical" evidence="1">
    <location>
        <begin position="294"/>
        <end position="311"/>
    </location>
</feature>
<evidence type="ECO:0000256" key="1">
    <source>
        <dbReference type="SAM" id="Phobius"/>
    </source>
</evidence>
<evidence type="ECO:0000313" key="2">
    <source>
        <dbReference type="EMBL" id="CDX03559.1"/>
    </source>
</evidence>
<accession>A0A098B3Y8</accession>
<dbReference type="InterPro" id="IPR025291">
    <property type="entry name" value="DUF4153"/>
</dbReference>
<dbReference type="AlphaFoldDB" id="A0A098B3Y8"/>
<feature type="transmembrane region" description="Helical" evidence="1">
    <location>
        <begin position="151"/>
        <end position="173"/>
    </location>
</feature>
<keyword evidence="1" id="KW-1133">Transmembrane helix</keyword>
<feature type="transmembrane region" description="Helical" evidence="1">
    <location>
        <begin position="260"/>
        <end position="282"/>
    </location>
</feature>
<feature type="transmembrane region" description="Helical" evidence="1">
    <location>
        <begin position="348"/>
        <end position="366"/>
    </location>
</feature>
<dbReference type="GO" id="GO:0004497">
    <property type="term" value="F:monooxygenase activity"/>
    <property type="evidence" value="ECO:0007669"/>
    <property type="project" value="UniProtKB-KW"/>
</dbReference>
<feature type="transmembrane region" description="Helical" evidence="1">
    <location>
        <begin position="21"/>
        <end position="41"/>
    </location>
</feature>
<reference evidence="2" key="1">
    <citation type="submission" date="2014-07" db="EMBL/GenBank/DDBJ databases">
        <authorList>
            <person name="Hornung V.Bastian."/>
        </authorList>
    </citation>
    <scope>NUCLEOTIDE SEQUENCE</scope>
    <source>
        <strain evidence="2">PCE-S</strain>
    </source>
</reference>
<keyword evidence="1" id="KW-0812">Transmembrane</keyword>
<dbReference type="PATRIC" id="fig|49338.4.peg.3941"/>
<proteinExistence type="predicted"/>
<name>A0A098B3Y8_DESHA</name>
<gene>
    <name evidence="2" type="ORF">DPCES_3673</name>
</gene>
<feature type="transmembrane region" description="Helical" evidence="1">
    <location>
        <begin position="223"/>
        <end position="248"/>
    </location>
</feature>
<keyword evidence="1" id="KW-0472">Membrane</keyword>